<comment type="caution">
    <text evidence="3">The sequence shown here is derived from an EMBL/GenBank/DDBJ whole genome shotgun (WGS) entry which is preliminary data.</text>
</comment>
<keyword evidence="2" id="KW-0812">Transmembrane</keyword>
<dbReference type="RefSeq" id="WP_244257345.1">
    <property type="nucleotide sequence ID" value="NZ_RJVJ01000002.1"/>
</dbReference>
<gene>
    <name evidence="3" type="ORF">EDD39_5821</name>
</gene>
<reference evidence="3 4" key="1">
    <citation type="submission" date="2018-11" db="EMBL/GenBank/DDBJ databases">
        <title>Sequencing the genomes of 1000 actinobacteria strains.</title>
        <authorList>
            <person name="Klenk H.-P."/>
        </authorList>
    </citation>
    <scope>NUCLEOTIDE SEQUENCE [LARGE SCALE GENOMIC DNA]</scope>
    <source>
        <strain evidence="3 4">DSM 44780</strain>
    </source>
</reference>
<evidence type="ECO:0000256" key="2">
    <source>
        <dbReference type="SAM" id="Phobius"/>
    </source>
</evidence>
<dbReference type="Proteomes" id="UP000267408">
    <property type="component" value="Unassembled WGS sequence"/>
</dbReference>
<feature type="compositionally biased region" description="Pro residues" evidence="1">
    <location>
        <begin position="266"/>
        <end position="277"/>
    </location>
</feature>
<dbReference type="EMBL" id="RJVJ01000002">
    <property type="protein sequence ID" value="ROR37670.1"/>
    <property type="molecule type" value="Genomic_DNA"/>
</dbReference>
<feature type="transmembrane region" description="Helical" evidence="2">
    <location>
        <begin position="243"/>
        <end position="261"/>
    </location>
</feature>
<feature type="transmembrane region" description="Helical" evidence="2">
    <location>
        <begin position="105"/>
        <end position="124"/>
    </location>
</feature>
<feature type="compositionally biased region" description="Pro residues" evidence="1">
    <location>
        <begin position="50"/>
        <end position="71"/>
    </location>
</feature>
<accession>A0A8G1UBE2</accession>
<keyword evidence="2" id="KW-1133">Transmembrane helix</keyword>
<evidence type="ECO:0000313" key="4">
    <source>
        <dbReference type="Proteomes" id="UP000267408"/>
    </source>
</evidence>
<feature type="transmembrane region" description="Helical" evidence="2">
    <location>
        <begin position="180"/>
        <end position="198"/>
    </location>
</feature>
<feature type="region of interest" description="Disordered" evidence="1">
    <location>
        <begin position="266"/>
        <end position="287"/>
    </location>
</feature>
<dbReference type="AlphaFoldDB" id="A0A8G1UBE2"/>
<feature type="transmembrane region" description="Helical" evidence="2">
    <location>
        <begin position="136"/>
        <end position="159"/>
    </location>
</feature>
<proteinExistence type="predicted"/>
<dbReference type="InterPro" id="IPR018750">
    <property type="entry name" value="DUF2306_membrane"/>
</dbReference>
<evidence type="ECO:0000256" key="1">
    <source>
        <dbReference type="SAM" id="MobiDB-lite"/>
    </source>
</evidence>
<sequence>MTPHRPSPAEPAAPTEPPAPAGPFAPSEIPPPTELPTPAGRSAPAEPAAPTEPPAPAGPFAPAEIPPPTELPTPAGRSAPAEPATPAEPPTPAGRSGVLHRAGRTAVAVLALLVAAVSARYFTLDPDTFLVDQRTVYLAHLAPLLLHIGGGVTALVVGLPQFLPGLRARHPAVHRWTGRLYVLAAAATGLGGLLIAPHGLHPPVAPLGFTVLALLTLTTTALGLHHARHGRVPAHRRWMLRSYALMFTAVTFRLWLLLLALTPSPPPPSTPPAPGPPGSSTWPSPNACCAATPEKLNAFSFPDRVFPHGPLPDRPARARNGRCPVAGGDRRRGWAAALGGPAVALAALTACADPFQYYEGTGAHDTMAADLAGGWQHAAGAAVLLRQDGTALLTELDGQDFDFDDGWRLSGTGTWQLTDRQGGQVVRLALTARTGV</sequence>
<organism evidence="3 4">
    <name type="scientific">Kitasatospora cineracea</name>
    <dbReference type="NCBI Taxonomy" id="88074"/>
    <lineage>
        <taxon>Bacteria</taxon>
        <taxon>Bacillati</taxon>
        <taxon>Actinomycetota</taxon>
        <taxon>Actinomycetes</taxon>
        <taxon>Kitasatosporales</taxon>
        <taxon>Streptomycetaceae</taxon>
        <taxon>Kitasatospora</taxon>
    </lineage>
</organism>
<feature type="region of interest" description="Disordered" evidence="1">
    <location>
        <begin position="1"/>
        <end position="98"/>
    </location>
</feature>
<evidence type="ECO:0000313" key="3">
    <source>
        <dbReference type="EMBL" id="ROR37670.1"/>
    </source>
</evidence>
<feature type="compositionally biased region" description="Pro residues" evidence="1">
    <location>
        <begin position="1"/>
        <end position="35"/>
    </location>
</feature>
<name>A0A8G1UBE2_9ACTN</name>
<feature type="transmembrane region" description="Helical" evidence="2">
    <location>
        <begin position="204"/>
        <end position="222"/>
    </location>
</feature>
<protein>
    <submittedName>
        <fullName evidence="3">Putative membrane protein</fullName>
    </submittedName>
</protein>
<keyword evidence="2" id="KW-0472">Membrane</keyword>
<dbReference type="Pfam" id="PF10067">
    <property type="entry name" value="DUF2306"/>
    <property type="match status" value="1"/>
</dbReference>